<evidence type="ECO:0000313" key="4">
    <source>
        <dbReference type="Proteomes" id="UP001527202"/>
    </source>
</evidence>
<dbReference type="InterPro" id="IPR021328">
    <property type="entry name" value="CotB-like"/>
</dbReference>
<dbReference type="SUPFAM" id="SSF158430">
    <property type="entry name" value="Bacillus cereus metalloprotein-like"/>
    <property type="match status" value="2"/>
</dbReference>
<reference evidence="2 3" key="1">
    <citation type="submission" date="2018-01" db="EMBL/GenBank/DDBJ databases">
        <title>The whole genome sequencing and assembly of Paenibacillus chitinolyticus KCCM 41400 strain.</title>
        <authorList>
            <person name="Kim J.-Y."/>
            <person name="Park M.-K."/>
            <person name="Lee Y.-J."/>
            <person name="Yi H."/>
            <person name="Bahn Y.-S."/>
            <person name="Kim J.F."/>
            <person name="Lee D.-W."/>
        </authorList>
    </citation>
    <scope>NUCLEOTIDE SEQUENCE [LARGE SCALE GENOMIC DNA]</scope>
    <source>
        <strain evidence="2 3">KCCM 41400</strain>
    </source>
</reference>
<organism evidence="2 3">
    <name type="scientific">Paenibacillus chitinolyticus</name>
    <dbReference type="NCBI Taxonomy" id="79263"/>
    <lineage>
        <taxon>Bacteria</taxon>
        <taxon>Bacillati</taxon>
        <taxon>Bacillota</taxon>
        <taxon>Bacilli</taxon>
        <taxon>Bacillales</taxon>
        <taxon>Paenibacillaceae</taxon>
        <taxon>Paenibacillus</taxon>
    </lineage>
</organism>
<evidence type="ECO:0000313" key="1">
    <source>
        <dbReference type="EMBL" id="MCY9598831.1"/>
    </source>
</evidence>
<evidence type="ECO:0000313" key="2">
    <source>
        <dbReference type="EMBL" id="QAV17037.1"/>
    </source>
</evidence>
<dbReference type="AlphaFoldDB" id="A0A410WRV9"/>
<protein>
    <submittedName>
        <fullName evidence="2">DUF2935 domain-containing protein</fullName>
    </submittedName>
</protein>
<dbReference type="Pfam" id="PF11155">
    <property type="entry name" value="DUF2935"/>
    <property type="match status" value="2"/>
</dbReference>
<dbReference type="EMBL" id="JAMDMJ010000035">
    <property type="protein sequence ID" value="MCY9598831.1"/>
    <property type="molecule type" value="Genomic_DNA"/>
</dbReference>
<proteinExistence type="predicted"/>
<reference evidence="1 4" key="2">
    <citation type="submission" date="2022-05" db="EMBL/GenBank/DDBJ databases">
        <title>Genome Sequencing of Bee-Associated Microbes.</title>
        <authorList>
            <person name="Dunlap C."/>
        </authorList>
    </citation>
    <scope>NUCLEOTIDE SEQUENCE [LARGE SCALE GENOMIC DNA]</scope>
    <source>
        <strain evidence="1 4">NRRL B-23120</strain>
    </source>
</reference>
<sequence>MVPTPKLSVWTEHRFWLGILYDHATFVWQALAPSEQPFIQTANGFRQAFAALIKQVELTPQELPVSSPVMIKLAQDILPAASGYYQFEGHIQSLRISNKIVLELTPSYFNGTLIENEEYLRLLSFWTRGVEAEELTLYGLLDMWLEDQLGHAVLLWDHLDPVEIELSEQARRYSNTFQAYMVKNRAMGGYLRFTPPGFPAQRRFAADVAVAIIKFYDFVVQVIDMYVDEELLSRLTLRFLDHHLPESCYFLNKLAVYEPNLKIPGNCFLYKPIAPNENIPYPQLTPPQPRED</sequence>
<dbReference type="Gene3D" id="1.20.1260.120">
    <property type="entry name" value="Protein of unknown function DUF2935"/>
    <property type="match status" value="1"/>
</dbReference>
<keyword evidence="4" id="KW-1185">Reference proteome</keyword>
<dbReference type="Proteomes" id="UP001527202">
    <property type="component" value="Unassembled WGS sequence"/>
</dbReference>
<dbReference type="EMBL" id="CP026520">
    <property type="protein sequence ID" value="QAV17037.1"/>
    <property type="molecule type" value="Genomic_DNA"/>
</dbReference>
<name>A0A410WRV9_9BACL</name>
<dbReference type="GeneID" id="95374130"/>
<dbReference type="KEGG" id="pchi:PC41400_04800"/>
<gene>
    <name evidence="1" type="ORF">M5X16_24035</name>
    <name evidence="2" type="ORF">PC41400_04800</name>
</gene>
<evidence type="ECO:0000313" key="3">
    <source>
        <dbReference type="Proteomes" id="UP000288943"/>
    </source>
</evidence>
<accession>A0A410WRV9</accession>
<dbReference type="Proteomes" id="UP000288943">
    <property type="component" value="Chromosome"/>
</dbReference>
<dbReference type="OrthoDB" id="1633927at2"/>
<dbReference type="RefSeq" id="WP_042234126.1">
    <property type="nucleotide sequence ID" value="NZ_CP026520.1"/>
</dbReference>